<dbReference type="HOGENOM" id="CLU_459051_0_0_5"/>
<dbReference type="KEGG" id="azc:AZC_1138"/>
<dbReference type="Proteomes" id="UP000000270">
    <property type="component" value="Chromosome"/>
</dbReference>
<reference evidence="2 3" key="5">
    <citation type="journal article" date="2010" name="Appl. Environ. Microbiol.">
        <title>phrR-like gene praR of Azorhizobium caulinodans ORS571 is essential for symbiosis with Sesbania rostrata and is involved in expression of reb genes.</title>
        <authorList>
            <person name="Akiba N."/>
            <person name="Aono T."/>
            <person name="Toyazaki H."/>
            <person name="Sato S."/>
            <person name="Oyaizu H."/>
        </authorList>
    </citation>
    <scope>NUCLEOTIDE SEQUENCE [LARGE SCALE GENOMIC DNA]</scope>
    <source>
        <strain evidence="3">ATCC 43989 / DSM 5975 / JCM 20966 / LMG 6465 / NBRC 14845 / NCIMB 13405 / ORS 571</strain>
    </source>
</reference>
<feature type="region of interest" description="Disordered" evidence="1">
    <location>
        <begin position="1"/>
        <end position="90"/>
    </location>
</feature>
<proteinExistence type="predicted"/>
<evidence type="ECO:0000313" key="2">
    <source>
        <dbReference type="EMBL" id="BAF87136.1"/>
    </source>
</evidence>
<protein>
    <submittedName>
        <fullName evidence="2">Periplasmic sensor signal transduction histidine kinase</fullName>
    </submittedName>
</protein>
<accession>A8HR80</accession>
<reference evidence="2 3" key="1">
    <citation type="journal article" date="2007" name="Appl. Environ. Microbiol.">
        <title>Rhizobial factors required for stem nodule maturation and maintenance in Sesbania rostrata-Azorhizobium caulinodans ORS571 symbiosis.</title>
        <authorList>
            <person name="Suzuki S."/>
            <person name="Aono T."/>
            <person name="Lee KB."/>
            <person name="Suzuki T."/>
            <person name="Liu CT."/>
            <person name="Miwa H."/>
            <person name="Wakao S."/>
            <person name="Iki T."/>
            <person name="Oyaizu H."/>
        </authorList>
    </citation>
    <scope>NUCLEOTIDE SEQUENCE [LARGE SCALE GENOMIC DNA]</scope>
    <source>
        <strain evidence="3">ATCC 43989 / DSM 5975 / JCM 20966 / LMG 6465 / NBRC 14845 / NCIMB 13405 / ORS 571</strain>
    </source>
</reference>
<gene>
    <name evidence="2" type="ordered locus">AZC_1138</name>
</gene>
<feature type="region of interest" description="Disordered" evidence="1">
    <location>
        <begin position="529"/>
        <end position="594"/>
    </location>
</feature>
<organism evidence="2 3">
    <name type="scientific">Azorhizobium caulinodans (strain ATCC 43989 / DSM 5975 / JCM 20966 / LMG 6465 / NBRC 14845 / NCIMB 13405 / ORS 571)</name>
    <dbReference type="NCBI Taxonomy" id="438753"/>
    <lineage>
        <taxon>Bacteria</taxon>
        <taxon>Pseudomonadati</taxon>
        <taxon>Pseudomonadota</taxon>
        <taxon>Alphaproteobacteria</taxon>
        <taxon>Hyphomicrobiales</taxon>
        <taxon>Xanthobacteraceae</taxon>
        <taxon>Azorhizobium</taxon>
    </lineage>
</organism>
<keyword evidence="2" id="KW-0808">Transferase</keyword>
<name>A8HR80_AZOC5</name>
<dbReference type="AlphaFoldDB" id="A8HR80"/>
<reference evidence="2 3" key="4">
    <citation type="journal article" date="2009" name="Appl. Environ. Microbiol.">
        <title>Comparative genome-wide transcriptional profiling of Azorhizobium caulinodans ORS571 grown under free-living and symbiotic conditions.</title>
        <authorList>
            <person name="Tsukada S."/>
            <person name="Aono T."/>
            <person name="Akiba N."/>
            <person name="Lee KB."/>
            <person name="Liu CT."/>
            <person name="Toyazaki H."/>
            <person name="Oyaizu H."/>
        </authorList>
    </citation>
    <scope>NUCLEOTIDE SEQUENCE [LARGE SCALE GENOMIC DNA]</scope>
    <source>
        <strain evidence="3">ATCC 43989 / DSM 5975 / JCM 20966 / LMG 6465 / NBRC 14845 / NCIMB 13405 / ORS 571</strain>
    </source>
</reference>
<dbReference type="EMBL" id="AP009384">
    <property type="protein sequence ID" value="BAF87136.1"/>
    <property type="molecule type" value="Genomic_DNA"/>
</dbReference>
<keyword evidence="3" id="KW-1185">Reference proteome</keyword>
<reference evidence="3" key="2">
    <citation type="submission" date="2007-04" db="EMBL/GenBank/DDBJ databases">
        <title>Complete genome sequence of the nitrogen-fixing bacterium Azorhizobium caulinodans ORS571.</title>
        <authorList>
            <person name="Lee K.B."/>
            <person name="Backer P.D."/>
            <person name="Aono T."/>
            <person name="Liu C.T."/>
            <person name="Suzuki S."/>
            <person name="Suzuki T."/>
            <person name="Kaneko T."/>
            <person name="Yamada M."/>
            <person name="Tabata S."/>
            <person name="Kupfer D.M."/>
            <person name="Najar F.Z."/>
            <person name="Wiley G.B."/>
            <person name="Roe B."/>
            <person name="Binnewies T."/>
            <person name="Ussery D."/>
            <person name="Vereecke D."/>
            <person name="Gevers D."/>
            <person name="Holsters M."/>
            <person name="Oyaizu H."/>
        </authorList>
    </citation>
    <scope>NUCLEOTIDE SEQUENCE [LARGE SCALE GENOMIC DNA]</scope>
    <source>
        <strain evidence="3">ATCC 43989 / DSM 5975 / JCM 20966 / LMG 6465 / NBRC 14845 / NCIMB 13405 / ORS 571</strain>
    </source>
</reference>
<feature type="region of interest" description="Disordered" evidence="1">
    <location>
        <begin position="469"/>
        <end position="513"/>
    </location>
</feature>
<evidence type="ECO:0000313" key="3">
    <source>
        <dbReference type="Proteomes" id="UP000000270"/>
    </source>
</evidence>
<keyword evidence="2" id="KW-0418">Kinase</keyword>
<sequence>MKTPHPSAAVRSARDGHLAGQGADRQAQRRPQARRGVAERELSPVKPRHGSHQRQAEARARPRPARLQPHEALHHPVPVGIGNARPAVGHGEDGKAILTVQGDDDSPAHAIAGNAVFDGIVDEIGERLRQQFAQADDGRRGNLGHEVEPLLIGQRLIEFGDVLGDVGEVHLHHAGARLSRLCAGDHQQGIEGADQPIAFLDRRLQRRPPFVLGGRAPERLFRAVAQAGERRLEVVGDVVGDFLQPGHQALDALQHGIEALGEAVELVTRAVHLQAACEIARHDALGGGVHGIDALQHPAGNEHATGEAEDEDHHQRALRRPHHELPEGVAVLDILAHQQPVAAGQHEDLDISEVLLRARLLGALVGGDTRTLLVEQADGQFGNVGGQHLAGEIRQQIDGRAGPPRPPVDDQHKPLDAAEAILLGEEAHLRIHILGHLALDQPARMPGHIADHGDGKEGEDDEIDRQQLEGGGADEARQVARKHHDGRRDGWRGRGGLEGARSAPRSPSPFWGRVGRGVERALLAKRKDIARRGRRVRQGERTLPPSPALPRKGGGSRVRKGEMDRPRQCATKPSPLAGEGWEGGNAASAMPDAP</sequence>
<evidence type="ECO:0000256" key="1">
    <source>
        <dbReference type="SAM" id="MobiDB-lite"/>
    </source>
</evidence>
<reference evidence="2 3" key="3">
    <citation type="journal article" date="2008" name="BMC Genomics">
        <title>The genome of the versatile nitrogen fixer Azorhizobium caulinodans ORS571.</title>
        <authorList>
            <person name="Lee KB."/>
            <person name="Backer P.D."/>
            <person name="Aono T."/>
            <person name="Liu CT."/>
            <person name="Suzuki S."/>
            <person name="Suzuki T."/>
            <person name="Kaneko T."/>
            <person name="Yamada M."/>
            <person name="Tabata S."/>
            <person name="Kupfer D.M."/>
            <person name="Najar F.Z."/>
            <person name="Wiley G.B."/>
            <person name="Roe B."/>
            <person name="Binnewies T.T."/>
            <person name="Ussery D.W."/>
            <person name="D'Haeze W."/>
            <person name="Herder J.D."/>
            <person name="Gevers D."/>
            <person name="Vereecke D."/>
            <person name="Holsters M."/>
            <person name="Oyaizu H."/>
        </authorList>
    </citation>
    <scope>NUCLEOTIDE SEQUENCE [LARGE SCALE GENOMIC DNA]</scope>
    <source>
        <strain evidence="3">ATCC 43989 / DSM 5975 / JCM 20966 / LMG 6465 / NBRC 14845 / NCIMB 13405 / ORS 571</strain>
    </source>
</reference>
<reference evidence="2 3" key="6">
    <citation type="journal article" date="2011" name="Appl. Environ. Microbiol.">
        <title>Involvement of the azorhizobial chromosome partition gene (parA) in the onset of bacteroid differentiation during Sesbania rostrata stem nodule development.</title>
        <authorList>
            <person name="Liu CT."/>
            <person name="Lee KB."/>
            <person name="Wang YS."/>
            <person name="Peng MH."/>
            <person name="Lee KT."/>
            <person name="Suzuki S."/>
            <person name="Suzuki T."/>
            <person name="Oyaizu H."/>
        </authorList>
    </citation>
    <scope>NUCLEOTIDE SEQUENCE [LARGE SCALE GENOMIC DNA]</scope>
    <source>
        <strain evidence="3">ATCC 43989 / DSM 5975 / JCM 20966 / LMG 6465 / NBRC 14845 / NCIMB 13405 / ORS 571</strain>
    </source>
</reference>
<dbReference type="GO" id="GO:0016301">
    <property type="term" value="F:kinase activity"/>
    <property type="evidence" value="ECO:0007669"/>
    <property type="project" value="UniProtKB-KW"/>
</dbReference>